<reference evidence="3" key="1">
    <citation type="submission" date="2018-05" db="EMBL/GenBank/DDBJ databases">
        <authorList>
            <person name="Lanie J.A."/>
            <person name="Ng W.-L."/>
            <person name="Kazmierczak K.M."/>
            <person name="Andrzejewski T.M."/>
            <person name="Davidsen T.M."/>
            <person name="Wayne K.J."/>
            <person name="Tettelin H."/>
            <person name="Glass J.I."/>
            <person name="Rusch D."/>
            <person name="Podicherti R."/>
            <person name="Tsui H.-C.T."/>
            <person name="Winkler M.E."/>
        </authorList>
    </citation>
    <scope>NUCLEOTIDE SEQUENCE</scope>
</reference>
<evidence type="ECO:0000259" key="2">
    <source>
        <dbReference type="Pfam" id="PF00857"/>
    </source>
</evidence>
<protein>
    <recommendedName>
        <fullName evidence="2">Isochorismatase-like domain-containing protein</fullName>
    </recommendedName>
</protein>
<accession>A0A383ANP1</accession>
<dbReference type="SUPFAM" id="SSF52499">
    <property type="entry name" value="Isochorismatase-like hydrolases"/>
    <property type="match status" value="1"/>
</dbReference>
<dbReference type="InterPro" id="IPR050272">
    <property type="entry name" value="Isochorismatase-like_hydrls"/>
</dbReference>
<evidence type="ECO:0000256" key="1">
    <source>
        <dbReference type="ARBA" id="ARBA00022801"/>
    </source>
</evidence>
<dbReference type="EMBL" id="UINC01193699">
    <property type="protein sequence ID" value="SVE09437.1"/>
    <property type="molecule type" value="Genomic_DNA"/>
</dbReference>
<dbReference type="PANTHER" id="PTHR43540:SF6">
    <property type="entry name" value="ISOCHORISMATASE-LIKE DOMAIN-CONTAINING PROTEIN"/>
    <property type="match status" value="1"/>
</dbReference>
<organism evidence="3">
    <name type="scientific">marine metagenome</name>
    <dbReference type="NCBI Taxonomy" id="408172"/>
    <lineage>
        <taxon>unclassified sequences</taxon>
        <taxon>metagenomes</taxon>
        <taxon>ecological metagenomes</taxon>
    </lineage>
</organism>
<name>A0A383ANP1_9ZZZZ</name>
<sequence length="222" mass="24817">MTPKKHTYQSPYNLASWRLTPGRTALVVIDMQNDFLSGDGWYGQSGIDISHMQQSIEPVQALVAGAREQGVPIIWTQHGFRNMADAGVFATLRDFMKDGGLRKNTWGYELIEELDVRPDDWRVEKNRLSSFFATNLDLILRGLDVDTLLICGVLTNQCVKATAVDANFRDYKPIVVREATGTTLPHLHEPALEMIAVGTGETRSLENTLKDIKGLSNRKNEA</sequence>
<dbReference type="InterPro" id="IPR000868">
    <property type="entry name" value="Isochorismatase-like_dom"/>
</dbReference>
<keyword evidence="1" id="KW-0378">Hydrolase</keyword>
<dbReference type="PANTHER" id="PTHR43540">
    <property type="entry name" value="PEROXYUREIDOACRYLATE/UREIDOACRYLATE AMIDOHYDROLASE-RELATED"/>
    <property type="match status" value="1"/>
</dbReference>
<dbReference type="Gene3D" id="3.40.50.850">
    <property type="entry name" value="Isochorismatase-like"/>
    <property type="match status" value="1"/>
</dbReference>
<dbReference type="GO" id="GO:0016787">
    <property type="term" value="F:hydrolase activity"/>
    <property type="evidence" value="ECO:0007669"/>
    <property type="project" value="UniProtKB-KW"/>
</dbReference>
<gene>
    <name evidence="3" type="ORF">METZ01_LOCUS462291</name>
</gene>
<dbReference type="Pfam" id="PF00857">
    <property type="entry name" value="Isochorismatase"/>
    <property type="match status" value="1"/>
</dbReference>
<dbReference type="CDD" id="cd00431">
    <property type="entry name" value="cysteine_hydrolases"/>
    <property type="match status" value="1"/>
</dbReference>
<proteinExistence type="predicted"/>
<evidence type="ECO:0000313" key="3">
    <source>
        <dbReference type="EMBL" id="SVE09437.1"/>
    </source>
</evidence>
<dbReference type="InterPro" id="IPR036380">
    <property type="entry name" value="Isochorismatase-like_sf"/>
</dbReference>
<dbReference type="AlphaFoldDB" id="A0A383ANP1"/>
<feature type="domain" description="Isochorismatase-like" evidence="2">
    <location>
        <begin position="24"/>
        <end position="201"/>
    </location>
</feature>